<protein>
    <submittedName>
        <fullName evidence="2">Uncharacterized protein</fullName>
    </submittedName>
</protein>
<feature type="compositionally biased region" description="Basic and acidic residues" evidence="1">
    <location>
        <begin position="68"/>
        <end position="78"/>
    </location>
</feature>
<dbReference type="Pfam" id="PF10714">
    <property type="entry name" value="LEA_6"/>
    <property type="match status" value="1"/>
</dbReference>
<dbReference type="InterPro" id="IPR018930">
    <property type="entry name" value="LEA-18"/>
</dbReference>
<organism evidence="2 3">
    <name type="scientific">Aquilegia coerulea</name>
    <name type="common">Rocky mountain columbine</name>
    <dbReference type="NCBI Taxonomy" id="218851"/>
    <lineage>
        <taxon>Eukaryota</taxon>
        <taxon>Viridiplantae</taxon>
        <taxon>Streptophyta</taxon>
        <taxon>Embryophyta</taxon>
        <taxon>Tracheophyta</taxon>
        <taxon>Spermatophyta</taxon>
        <taxon>Magnoliopsida</taxon>
        <taxon>Ranunculales</taxon>
        <taxon>Ranunculaceae</taxon>
        <taxon>Thalictroideae</taxon>
        <taxon>Aquilegia</taxon>
    </lineage>
</organism>
<sequence length="88" mass="9505">MSTKSEENREVEKEKEKEDTTLKGLPLKSKDYKRKGYGTEGHMEPKQGLGGGATDAPTPSGGDLATEEQIKAVDDAKSHGTNSDQNIK</sequence>
<accession>A0A2G5F9D7</accession>
<feature type="compositionally biased region" description="Basic and acidic residues" evidence="1">
    <location>
        <begin position="1"/>
        <end position="21"/>
    </location>
</feature>
<gene>
    <name evidence="2" type="ORF">AQUCO_00100198v1</name>
</gene>
<dbReference type="OrthoDB" id="1929004at2759"/>
<feature type="compositionally biased region" description="Polar residues" evidence="1">
    <location>
        <begin position="79"/>
        <end position="88"/>
    </location>
</feature>
<proteinExistence type="predicted"/>
<dbReference type="AlphaFoldDB" id="A0A2G5F9D7"/>
<dbReference type="InParanoid" id="A0A2G5F9D7"/>
<feature type="region of interest" description="Disordered" evidence="1">
    <location>
        <begin position="1"/>
        <end position="88"/>
    </location>
</feature>
<dbReference type="Proteomes" id="UP000230069">
    <property type="component" value="Unassembled WGS sequence"/>
</dbReference>
<evidence type="ECO:0000256" key="1">
    <source>
        <dbReference type="SAM" id="MobiDB-lite"/>
    </source>
</evidence>
<dbReference type="EMBL" id="KZ305018">
    <property type="protein sequence ID" value="PIA64546.1"/>
    <property type="molecule type" value="Genomic_DNA"/>
</dbReference>
<keyword evidence="3" id="KW-1185">Reference proteome</keyword>
<evidence type="ECO:0000313" key="2">
    <source>
        <dbReference type="EMBL" id="PIA64546.1"/>
    </source>
</evidence>
<reference evidence="2 3" key="1">
    <citation type="submission" date="2017-09" db="EMBL/GenBank/DDBJ databases">
        <title>WGS assembly of Aquilegia coerulea Goldsmith.</title>
        <authorList>
            <person name="Hodges S."/>
            <person name="Kramer E."/>
            <person name="Nordborg M."/>
            <person name="Tomkins J."/>
            <person name="Borevitz J."/>
            <person name="Derieg N."/>
            <person name="Yan J."/>
            <person name="Mihaltcheva S."/>
            <person name="Hayes R.D."/>
            <person name="Rokhsar D."/>
        </authorList>
    </citation>
    <scope>NUCLEOTIDE SEQUENCE [LARGE SCALE GENOMIC DNA]</scope>
    <source>
        <strain evidence="3">cv. Goldsmith</strain>
    </source>
</reference>
<evidence type="ECO:0000313" key="3">
    <source>
        <dbReference type="Proteomes" id="UP000230069"/>
    </source>
</evidence>
<name>A0A2G5F9D7_AQUCA</name>